<evidence type="ECO:0000313" key="3">
    <source>
        <dbReference type="Proteomes" id="UP000078343"/>
    </source>
</evidence>
<dbReference type="InterPro" id="IPR051200">
    <property type="entry name" value="Host-pathogen_enzymatic-act"/>
</dbReference>
<dbReference type="RefSeq" id="XP_018690373.1">
    <property type="nucleotide sequence ID" value="XM_018840626.1"/>
</dbReference>
<protein>
    <submittedName>
        <fullName evidence="2">Uncharacterized protein</fullName>
    </submittedName>
</protein>
<sequence>MKIRLSPALATLLLLSCGTRIAHGQVQAPALAGVGAPISPADRIYCGDQSSNTVTVISPFDNTVLGTIALGSSRLQDVIGPQYVRSTNSHGLGFSRDGKYIVSLSVTTNTVTVVRTIDNSIVSQIWTDRAPHEAFFAPDNRTIWVGTRGTNHVTVVDGLAGTILGTIHTADGPSKVVFSPDGTTAYVNHIRDPILSIVDVASRTTVQNITGLADVFSSDMQISADGGTIWAMHKMAGTATVIDLNARSVVTAVTIGAEVNHANFAVLNGTTHVFTTVGATNETKVFRQDSPSSAPVFVTSIRSSGIEPHGLWGSPDNKWMYTVNEHSDTVDVISLETMEITNTLNVGQEGQALIYVANAVPEGDGTANLGRQGLSTTPALNKIVDVTPKQPDSQSPMMMMNMNNNNNTAPPTALVTIRSLGGLDMVQVIGRELKFNTSYTMSATCQQCNGGQVPLLSFNASMKSPDGCGSAPQVLSFFKWYGVWDLESIQISES</sequence>
<evidence type="ECO:0000313" key="2">
    <source>
        <dbReference type="EMBL" id="OAP57006.1"/>
    </source>
</evidence>
<dbReference type="EMBL" id="LVYI01000008">
    <property type="protein sequence ID" value="OAP57006.1"/>
    <property type="molecule type" value="Genomic_DNA"/>
</dbReference>
<dbReference type="GeneID" id="30013286"/>
<dbReference type="InterPro" id="IPR019405">
    <property type="entry name" value="Lactonase_7-beta_prop"/>
</dbReference>
<accession>A0A178ZC04</accession>
<feature type="chain" id="PRO_5008098418" evidence="1">
    <location>
        <begin position="25"/>
        <end position="494"/>
    </location>
</feature>
<dbReference type="PANTHER" id="PTHR47197:SF3">
    <property type="entry name" value="DIHYDRO-HEME D1 DEHYDROGENASE"/>
    <property type="match status" value="1"/>
</dbReference>
<proteinExistence type="predicted"/>
<feature type="signal peptide" evidence="1">
    <location>
        <begin position="1"/>
        <end position="24"/>
    </location>
</feature>
<keyword evidence="1" id="KW-0732">Signal</keyword>
<name>A0A178ZC04_9EURO</name>
<evidence type="ECO:0000256" key="1">
    <source>
        <dbReference type="SAM" id="SignalP"/>
    </source>
</evidence>
<dbReference type="OrthoDB" id="10044505at2759"/>
<dbReference type="Gene3D" id="2.130.10.10">
    <property type="entry name" value="YVTN repeat-like/Quinoprotein amine dehydrogenase"/>
    <property type="match status" value="2"/>
</dbReference>
<dbReference type="Pfam" id="PF10282">
    <property type="entry name" value="Lactonase"/>
    <property type="match status" value="1"/>
</dbReference>
<dbReference type="InterPro" id="IPR011048">
    <property type="entry name" value="Haem_d1_sf"/>
</dbReference>
<keyword evidence="3" id="KW-1185">Reference proteome</keyword>
<organism evidence="2 3">
    <name type="scientific">Fonsecaea erecta</name>
    <dbReference type="NCBI Taxonomy" id="1367422"/>
    <lineage>
        <taxon>Eukaryota</taxon>
        <taxon>Fungi</taxon>
        <taxon>Dikarya</taxon>
        <taxon>Ascomycota</taxon>
        <taxon>Pezizomycotina</taxon>
        <taxon>Eurotiomycetes</taxon>
        <taxon>Chaetothyriomycetidae</taxon>
        <taxon>Chaetothyriales</taxon>
        <taxon>Herpotrichiellaceae</taxon>
        <taxon>Fonsecaea</taxon>
    </lineage>
</organism>
<gene>
    <name evidence="2" type="ORF">AYL99_09118</name>
</gene>
<dbReference type="Proteomes" id="UP000078343">
    <property type="component" value="Unassembled WGS sequence"/>
</dbReference>
<comment type="caution">
    <text evidence="2">The sequence shown here is derived from an EMBL/GenBank/DDBJ whole genome shotgun (WGS) entry which is preliminary data.</text>
</comment>
<dbReference type="InterPro" id="IPR015943">
    <property type="entry name" value="WD40/YVTN_repeat-like_dom_sf"/>
</dbReference>
<dbReference type="PROSITE" id="PS51257">
    <property type="entry name" value="PROKAR_LIPOPROTEIN"/>
    <property type="match status" value="1"/>
</dbReference>
<dbReference type="AlphaFoldDB" id="A0A178ZC04"/>
<reference evidence="2 3" key="1">
    <citation type="submission" date="2016-04" db="EMBL/GenBank/DDBJ databases">
        <title>Draft genome of Fonsecaea erecta CBS 125763.</title>
        <authorList>
            <person name="Weiss V.A."/>
            <person name="Vicente V.A."/>
            <person name="Raittz R.T."/>
            <person name="Moreno L.F."/>
            <person name="De Souza E.M."/>
            <person name="Pedrosa F.O."/>
            <person name="Steffens M.B."/>
            <person name="Faoro H."/>
            <person name="Tadra-Sfeir M.Z."/>
            <person name="Najafzadeh M.J."/>
            <person name="Felipe M.S."/>
            <person name="Teixeira M."/>
            <person name="Sun J."/>
            <person name="Xi L."/>
            <person name="Gomes R."/>
            <person name="De Azevedo C.M."/>
            <person name="Salgado C.G."/>
            <person name="Da Silva M.B."/>
            <person name="Nascimento M.F."/>
            <person name="Queiroz-Telles F."/>
            <person name="Attili D.S."/>
            <person name="Gorbushina A."/>
        </authorList>
    </citation>
    <scope>NUCLEOTIDE SEQUENCE [LARGE SCALE GENOMIC DNA]</scope>
    <source>
        <strain evidence="2 3">CBS 125763</strain>
    </source>
</reference>
<dbReference type="PANTHER" id="PTHR47197">
    <property type="entry name" value="PROTEIN NIRF"/>
    <property type="match status" value="1"/>
</dbReference>
<dbReference type="SUPFAM" id="SSF51004">
    <property type="entry name" value="C-terminal (heme d1) domain of cytochrome cd1-nitrite reductase"/>
    <property type="match status" value="1"/>
</dbReference>